<proteinExistence type="predicted"/>
<dbReference type="GO" id="GO:0035435">
    <property type="term" value="P:phosphate ion transmembrane transport"/>
    <property type="evidence" value="ECO:0007669"/>
    <property type="project" value="TreeGrafter"/>
</dbReference>
<name>M1Q2G0_9ZZZZ</name>
<feature type="transmembrane region" description="Helical" evidence="5">
    <location>
        <begin position="384"/>
        <end position="403"/>
    </location>
</feature>
<protein>
    <submittedName>
        <fullName evidence="7">Major facilitator superfamily MFS_1</fullName>
    </submittedName>
</protein>
<dbReference type="PANTHER" id="PTHR43826">
    <property type="entry name" value="GLUCOSE-6-PHOSPHATE EXCHANGER SLC37A4"/>
    <property type="match status" value="1"/>
</dbReference>
<evidence type="ECO:0000256" key="1">
    <source>
        <dbReference type="ARBA" id="ARBA00004127"/>
    </source>
</evidence>
<keyword evidence="3 5" id="KW-1133">Transmembrane helix</keyword>
<evidence type="ECO:0000256" key="5">
    <source>
        <dbReference type="SAM" id="Phobius"/>
    </source>
</evidence>
<evidence type="ECO:0000313" key="7">
    <source>
        <dbReference type="EMBL" id="AGF93442.1"/>
    </source>
</evidence>
<feature type="transmembrane region" description="Helical" evidence="5">
    <location>
        <begin position="129"/>
        <end position="151"/>
    </location>
</feature>
<dbReference type="Pfam" id="PF07690">
    <property type="entry name" value="MFS_1"/>
    <property type="match status" value="1"/>
</dbReference>
<feature type="transmembrane region" description="Helical" evidence="5">
    <location>
        <begin position="96"/>
        <end position="117"/>
    </location>
</feature>
<accession>M1Q2G0</accession>
<organism evidence="7">
    <name type="scientific">uncultured organism</name>
    <dbReference type="NCBI Taxonomy" id="155900"/>
    <lineage>
        <taxon>unclassified sequences</taxon>
        <taxon>environmental samples</taxon>
    </lineage>
</organism>
<dbReference type="Gene3D" id="1.20.1250.20">
    <property type="entry name" value="MFS general substrate transporter like domains"/>
    <property type="match status" value="2"/>
</dbReference>
<feature type="transmembrane region" description="Helical" evidence="5">
    <location>
        <begin position="282"/>
        <end position="300"/>
    </location>
</feature>
<feature type="domain" description="Major facilitator superfamily (MFS) profile" evidence="6">
    <location>
        <begin position="1"/>
        <end position="410"/>
    </location>
</feature>
<evidence type="ECO:0000256" key="3">
    <source>
        <dbReference type="ARBA" id="ARBA00022989"/>
    </source>
</evidence>
<dbReference type="PROSITE" id="PS50850">
    <property type="entry name" value="MFS"/>
    <property type="match status" value="1"/>
</dbReference>
<dbReference type="AlphaFoldDB" id="M1Q2G0"/>
<keyword evidence="4 5" id="KW-0472">Membrane</keyword>
<evidence type="ECO:0000256" key="4">
    <source>
        <dbReference type="ARBA" id="ARBA00023136"/>
    </source>
</evidence>
<feature type="transmembrane region" description="Helical" evidence="5">
    <location>
        <begin position="157"/>
        <end position="176"/>
    </location>
</feature>
<dbReference type="InterPro" id="IPR051337">
    <property type="entry name" value="OPA_Antiporter"/>
</dbReference>
<evidence type="ECO:0000256" key="2">
    <source>
        <dbReference type="ARBA" id="ARBA00022692"/>
    </source>
</evidence>
<dbReference type="GO" id="GO:0061513">
    <property type="term" value="F:glucose 6-phosphate:phosphate antiporter activity"/>
    <property type="evidence" value="ECO:0007669"/>
    <property type="project" value="TreeGrafter"/>
</dbReference>
<keyword evidence="2 5" id="KW-0812">Transmembrane</keyword>
<dbReference type="InterPro" id="IPR020846">
    <property type="entry name" value="MFS_dom"/>
</dbReference>
<evidence type="ECO:0000259" key="6">
    <source>
        <dbReference type="PROSITE" id="PS50850"/>
    </source>
</evidence>
<comment type="subcellular location">
    <subcellularLocation>
        <location evidence="1">Endomembrane system</location>
        <topology evidence="1">Multi-pass membrane protein</topology>
    </subcellularLocation>
</comment>
<sequence>MWFILSVGFLLAFFHRYSIGVLSNILSEEMGLTAANLGLLTSMYFYAYAFLQVPVGILGDKYGVKIVTTFGILFMGLGAFLFGIAGSMLTISLARLLIGIGSACFFISILKMIAIWFPPDQFTKYNGWTSVMGNIGALLAASPFSLFLEIVNWRASFFIFSGISIILAILIWRYVYDYPQELGFNLKEETKAEKRNFKEILREIKVLASNLQFWLYFILLFVMMGSIMSLAGLWIVPFMMHTYNLSRSIAANFSLILTVGLITTSVFLGWIELKFKDRIKMIRFSVVTVTLSWIYFIFIQGGKPPIIQLILLLFIIGGVSLFVMVTFGVIKELFPQLKGGSMGLINLAPFLGTIFFNSIIGWILDNTWQGEIINGSRIYTLAGYRQGFIVILILMILVIVLSFKLKKPKN</sequence>
<dbReference type="GO" id="GO:0016020">
    <property type="term" value="C:membrane"/>
    <property type="evidence" value="ECO:0007669"/>
    <property type="project" value="UniProtKB-ARBA"/>
</dbReference>
<feature type="transmembrane region" description="Helical" evidence="5">
    <location>
        <begin position="213"/>
        <end position="237"/>
    </location>
</feature>
<feature type="transmembrane region" description="Helical" evidence="5">
    <location>
        <begin position="342"/>
        <end position="364"/>
    </location>
</feature>
<reference evidence="7" key="1">
    <citation type="journal article" date="2013" name="Syst. Appl. Microbiol.">
        <title>New insights into the archaeal diversity of a hypersaline microbial mat obtained by a metagenomic approach.</title>
        <authorList>
            <person name="Lopez-Lopez A."/>
            <person name="Richter M."/>
            <person name="Pena A."/>
            <person name="Tamames J."/>
            <person name="Rossello-Mora R."/>
        </authorList>
    </citation>
    <scope>NUCLEOTIDE SEQUENCE</scope>
</reference>
<gene>
    <name evidence="7" type="ORF">FLSS-26_0015</name>
</gene>
<dbReference type="PANTHER" id="PTHR43826:SF3">
    <property type="entry name" value="GLUCOSE-6-PHOSPHATE EXCHANGER SLC37A4"/>
    <property type="match status" value="1"/>
</dbReference>
<dbReference type="InterPro" id="IPR036259">
    <property type="entry name" value="MFS_trans_sf"/>
</dbReference>
<feature type="transmembrane region" description="Helical" evidence="5">
    <location>
        <begin position="63"/>
        <end position="84"/>
    </location>
</feature>
<dbReference type="InterPro" id="IPR011701">
    <property type="entry name" value="MFS"/>
</dbReference>
<dbReference type="EMBL" id="JX684092">
    <property type="protein sequence ID" value="AGF93442.1"/>
    <property type="molecule type" value="Genomic_DNA"/>
</dbReference>
<dbReference type="SUPFAM" id="SSF103473">
    <property type="entry name" value="MFS general substrate transporter"/>
    <property type="match status" value="1"/>
</dbReference>
<feature type="transmembrane region" description="Helical" evidence="5">
    <location>
        <begin position="306"/>
        <end position="330"/>
    </location>
</feature>
<feature type="transmembrane region" description="Helical" evidence="5">
    <location>
        <begin position="249"/>
        <end position="270"/>
    </location>
</feature>
<feature type="transmembrane region" description="Helical" evidence="5">
    <location>
        <begin position="33"/>
        <end position="51"/>
    </location>
</feature>